<organism evidence="1 2">
    <name type="scientific">Candidatus Berkelbacteria bacterium CG1_02_42_45</name>
    <dbReference type="NCBI Taxonomy" id="1805036"/>
    <lineage>
        <taxon>Bacteria</taxon>
        <taxon>Candidatus Berkelbacteria</taxon>
    </lineage>
</organism>
<proteinExistence type="predicted"/>
<dbReference type="AlphaFoldDB" id="A0A1J4RPC1"/>
<gene>
    <name evidence="1" type="ORF">AUJ40_02890</name>
</gene>
<evidence type="ECO:0000313" key="1">
    <source>
        <dbReference type="EMBL" id="OIN88896.1"/>
    </source>
</evidence>
<comment type="caution">
    <text evidence="1">The sequence shown here is derived from an EMBL/GenBank/DDBJ whole genome shotgun (WGS) entry which is preliminary data.</text>
</comment>
<dbReference type="EMBL" id="MNUJ01000057">
    <property type="protein sequence ID" value="OIN88896.1"/>
    <property type="molecule type" value="Genomic_DNA"/>
</dbReference>
<reference evidence="1 2" key="1">
    <citation type="journal article" date="2016" name="Environ. Microbiol.">
        <title>Genomic resolution of a cold subsurface aquifer community provides metabolic insights for novel microbes adapted to high CO concentrations.</title>
        <authorList>
            <person name="Probst A.J."/>
            <person name="Castelle C.J."/>
            <person name="Singh A."/>
            <person name="Brown C.T."/>
            <person name="Anantharaman K."/>
            <person name="Sharon I."/>
            <person name="Hug L.A."/>
            <person name="Burstein D."/>
            <person name="Emerson J.B."/>
            <person name="Thomas B.C."/>
            <person name="Banfield J.F."/>
        </authorList>
    </citation>
    <scope>NUCLEOTIDE SEQUENCE [LARGE SCALE GENOMIC DNA]</scope>
    <source>
        <strain evidence="1">CG1_02_42_45</strain>
    </source>
</reference>
<protein>
    <submittedName>
        <fullName evidence="1">Uncharacterized protein</fullName>
    </submittedName>
</protein>
<name>A0A1J4RPC1_9BACT</name>
<dbReference type="Proteomes" id="UP000182753">
    <property type="component" value="Unassembled WGS sequence"/>
</dbReference>
<sequence>MNLIRCKNKNKKLATDQRTLRKILISNIEILNKFEIKISKLRKVLNIRILKIRYCFEFRI</sequence>
<accession>A0A1J4RPC1</accession>
<evidence type="ECO:0000313" key="2">
    <source>
        <dbReference type="Proteomes" id="UP000182753"/>
    </source>
</evidence>